<reference evidence="2 3" key="1">
    <citation type="journal article" date="2015" name="Nature">
        <title>rRNA introns, odd ribosomes, and small enigmatic genomes across a large radiation of phyla.</title>
        <authorList>
            <person name="Brown C.T."/>
            <person name="Hug L.A."/>
            <person name="Thomas B.C."/>
            <person name="Sharon I."/>
            <person name="Castelle C.J."/>
            <person name="Singh A."/>
            <person name="Wilkins M.J."/>
            <person name="Williams K.H."/>
            <person name="Banfield J.F."/>
        </authorList>
    </citation>
    <scope>NUCLEOTIDE SEQUENCE [LARGE SCALE GENOMIC DNA]</scope>
</reference>
<feature type="signal peptide" evidence="1">
    <location>
        <begin position="1"/>
        <end position="24"/>
    </location>
</feature>
<organism evidence="2 3">
    <name type="scientific">Berkelbacteria bacterium GW2011_GWB1_38_5</name>
    <dbReference type="NCBI Taxonomy" id="1618336"/>
    <lineage>
        <taxon>Bacteria</taxon>
        <taxon>Candidatus Berkelbacteria</taxon>
    </lineage>
</organism>
<proteinExistence type="predicted"/>
<evidence type="ECO:0000256" key="1">
    <source>
        <dbReference type="SAM" id="SignalP"/>
    </source>
</evidence>
<evidence type="ECO:0000313" key="3">
    <source>
        <dbReference type="Proteomes" id="UP000034498"/>
    </source>
</evidence>
<keyword evidence="1" id="KW-0732">Signal</keyword>
<accession>A0A0G0KGC9</accession>
<name>A0A0G0KGC9_9BACT</name>
<feature type="chain" id="PRO_5002533175" description="Sugar ABC transporter substrate-binding protein" evidence="1">
    <location>
        <begin position="25"/>
        <end position="70"/>
    </location>
</feature>
<sequence length="70" mass="7458">MPKGISTLIFVLVILTAIASVASAEGVLDTKVMINYQNKPFAEVMTDLATQAKTLVKFDPAISDLLGFDA</sequence>
<dbReference type="EMBL" id="LBUX01000002">
    <property type="protein sequence ID" value="KKQ74570.1"/>
    <property type="molecule type" value="Genomic_DNA"/>
</dbReference>
<dbReference type="Proteomes" id="UP000034498">
    <property type="component" value="Unassembled WGS sequence"/>
</dbReference>
<dbReference type="AlphaFoldDB" id="A0A0G0KGC9"/>
<gene>
    <name evidence="2" type="ORF">US94_C0002G0030</name>
</gene>
<comment type="caution">
    <text evidence="2">The sequence shown here is derived from an EMBL/GenBank/DDBJ whole genome shotgun (WGS) entry which is preliminary data.</text>
</comment>
<dbReference type="STRING" id="1618336.US94_C0002G0030"/>
<protein>
    <recommendedName>
        <fullName evidence="4">Sugar ABC transporter substrate-binding protein</fullName>
    </recommendedName>
</protein>
<evidence type="ECO:0008006" key="4">
    <source>
        <dbReference type="Google" id="ProtNLM"/>
    </source>
</evidence>
<evidence type="ECO:0000313" key="2">
    <source>
        <dbReference type="EMBL" id="KKQ74570.1"/>
    </source>
</evidence>